<reference evidence="4" key="1">
    <citation type="submission" date="2020-11" db="EMBL/GenBank/DDBJ databases">
        <authorList>
            <consortium name="DOE Joint Genome Institute"/>
            <person name="Ahrendt S."/>
            <person name="Riley R."/>
            <person name="Andreopoulos W."/>
            <person name="Labutti K."/>
            <person name="Pangilinan J."/>
            <person name="Ruiz-Duenas F.J."/>
            <person name="Barrasa J.M."/>
            <person name="Sanchez-Garcia M."/>
            <person name="Camarero S."/>
            <person name="Miyauchi S."/>
            <person name="Serrano A."/>
            <person name="Linde D."/>
            <person name="Babiker R."/>
            <person name="Drula E."/>
            <person name="Ayuso-Fernandez I."/>
            <person name="Pacheco R."/>
            <person name="Padilla G."/>
            <person name="Ferreira P."/>
            <person name="Barriuso J."/>
            <person name="Kellner H."/>
            <person name="Castanera R."/>
            <person name="Alfaro M."/>
            <person name="Ramirez L."/>
            <person name="Pisabarro A.G."/>
            <person name="Kuo A."/>
            <person name="Tritt A."/>
            <person name="Lipzen A."/>
            <person name="He G."/>
            <person name="Yan M."/>
            <person name="Ng V."/>
            <person name="Cullen D."/>
            <person name="Martin F."/>
            <person name="Rosso M.-N."/>
            <person name="Henrissat B."/>
            <person name="Hibbett D."/>
            <person name="Martinez A.T."/>
            <person name="Grigoriev I.V."/>
        </authorList>
    </citation>
    <scope>NUCLEOTIDE SEQUENCE</scope>
    <source>
        <strain evidence="4">CBS 506.95</strain>
    </source>
</reference>
<dbReference type="AlphaFoldDB" id="A0A9P6JNU0"/>
<evidence type="ECO:0000256" key="1">
    <source>
        <dbReference type="SAM" id="MobiDB-lite"/>
    </source>
</evidence>
<name>A0A9P6JNU0_9AGAR</name>
<organism evidence="4 5">
    <name type="scientific">Crepidotus variabilis</name>
    <dbReference type="NCBI Taxonomy" id="179855"/>
    <lineage>
        <taxon>Eukaryota</taxon>
        <taxon>Fungi</taxon>
        <taxon>Dikarya</taxon>
        <taxon>Basidiomycota</taxon>
        <taxon>Agaricomycotina</taxon>
        <taxon>Agaricomycetes</taxon>
        <taxon>Agaricomycetidae</taxon>
        <taxon>Agaricales</taxon>
        <taxon>Agaricineae</taxon>
        <taxon>Crepidotaceae</taxon>
        <taxon>Crepidotus</taxon>
    </lineage>
</organism>
<gene>
    <name evidence="4" type="ORF">CPB83DRAFT_816168</name>
</gene>
<dbReference type="Proteomes" id="UP000807306">
    <property type="component" value="Unassembled WGS sequence"/>
</dbReference>
<keyword evidence="5" id="KW-1185">Reference proteome</keyword>
<dbReference type="InterPro" id="IPR025340">
    <property type="entry name" value="DUF4246"/>
</dbReference>
<evidence type="ECO:0000313" key="5">
    <source>
        <dbReference type="Proteomes" id="UP000807306"/>
    </source>
</evidence>
<dbReference type="InterPro" id="IPR049192">
    <property type="entry name" value="DUF4246_C"/>
</dbReference>
<dbReference type="Pfam" id="PF14033">
    <property type="entry name" value="DUF4246"/>
    <property type="match status" value="1"/>
</dbReference>
<sequence>MDSSCGESSSEKFELPGLGFPLDYVPKNLPYDLFPNALNIADMDSKSTRQLALTLREISMLNFMDSITDKADWQTKVNDDQITSKWKTEACETEGLDMTSAMADYCIAELCHKATLYTAAAQNGTPPPIVVYPGDVVKSDTAVSAQLKLALQAAVKTFEDAIPVKLKDWHPGSNDLVWDLVHPSLCPLVYGRSRVLPGGKTTTLHDCVERCGEGIVVPVQPKEGMHARRHPSRRHYQGDLNGDRAYSNYFQWLPCEVDIARDNARITTYVNNLHPKREKTLYNLLEKLIDASIPLWNRTLAPHADHNYRQPQRIGYSDVEYDPDPENGPDTDGPQQEDDEDEDDYLERRQEWIEDTRELIYPEPEESFSPHPEPAALDLRQRYGKTGLQVIVKLANIQLTPESPEYEGGSWHVEGQMNERIVATALYYYSSENITSSTLGFRQQVDVDCIEMGAVSYAQNDNGWLWDIFGCKQEGGAVQELGSVETREGRLLTFPNILQHRVDKFELADPTKPGHRKIVALFLVDPNIKVISTAHVPCQQQEWWWECIMAGDNTFKRGGGPAVDQIPIELQGNILEDVDFPMSLDDAKALRLELMDERRVYVQAADAAFRHHTTFNLCEH</sequence>
<evidence type="ECO:0000313" key="4">
    <source>
        <dbReference type="EMBL" id="KAF9527148.1"/>
    </source>
</evidence>
<feature type="compositionally biased region" description="Acidic residues" evidence="1">
    <location>
        <begin position="319"/>
        <end position="344"/>
    </location>
</feature>
<dbReference type="OrthoDB" id="415532at2759"/>
<dbReference type="EMBL" id="MU157864">
    <property type="protein sequence ID" value="KAF9527148.1"/>
    <property type="molecule type" value="Genomic_DNA"/>
</dbReference>
<evidence type="ECO:0000259" key="3">
    <source>
        <dbReference type="Pfam" id="PF21666"/>
    </source>
</evidence>
<proteinExistence type="predicted"/>
<protein>
    <submittedName>
        <fullName evidence="4">Uncharacterized protein</fullName>
    </submittedName>
</protein>
<accession>A0A9P6JNU0</accession>
<comment type="caution">
    <text evidence="4">The sequence shown here is derived from an EMBL/GenBank/DDBJ whole genome shotgun (WGS) entry which is preliminary data.</text>
</comment>
<dbReference type="PANTHER" id="PTHR33119:SF1">
    <property type="entry name" value="FE2OG DIOXYGENASE DOMAIN-CONTAINING PROTEIN"/>
    <property type="match status" value="1"/>
</dbReference>
<feature type="domain" description="DUF4246" evidence="3">
    <location>
        <begin position="15"/>
        <end position="89"/>
    </location>
</feature>
<evidence type="ECO:0000259" key="2">
    <source>
        <dbReference type="Pfam" id="PF14033"/>
    </source>
</evidence>
<dbReference type="Pfam" id="PF21666">
    <property type="entry name" value="DUF4246_N"/>
    <property type="match status" value="1"/>
</dbReference>
<feature type="domain" description="DUF4246" evidence="2">
    <location>
        <begin position="101"/>
        <end position="545"/>
    </location>
</feature>
<feature type="region of interest" description="Disordered" evidence="1">
    <location>
        <begin position="316"/>
        <end position="344"/>
    </location>
</feature>
<dbReference type="InterPro" id="IPR049207">
    <property type="entry name" value="DUF4246_N"/>
</dbReference>
<dbReference type="PANTHER" id="PTHR33119">
    <property type="entry name" value="IFI3P"/>
    <property type="match status" value="1"/>
</dbReference>